<reference evidence="1 2" key="1">
    <citation type="submission" date="2009-02" db="EMBL/GenBank/DDBJ databases">
        <title>Genome sequence of Bacillus cereus 03BB102.</title>
        <authorList>
            <person name="Dodson R.J."/>
            <person name="Jackson P."/>
            <person name="Munk A.C."/>
            <person name="Brettin T."/>
            <person name="Bruce D."/>
            <person name="Detter C."/>
            <person name="Tapia R."/>
            <person name="Han C."/>
            <person name="Sutton G."/>
            <person name="Sims D."/>
        </authorList>
    </citation>
    <scope>NUCLEOTIDE SEQUENCE [LARGE SCALE GENOMIC DNA]</scope>
    <source>
        <strain evidence="1 2">03BB102</strain>
    </source>
</reference>
<dbReference type="Proteomes" id="UP000002210">
    <property type="component" value="Chromosome"/>
</dbReference>
<evidence type="ECO:0000313" key="2">
    <source>
        <dbReference type="Proteomes" id="UP000002210"/>
    </source>
</evidence>
<dbReference type="EMBL" id="CP001407">
    <property type="protein sequence ID" value="ACO30975.1"/>
    <property type="molecule type" value="Genomic_DNA"/>
</dbReference>
<dbReference type="AlphaFoldDB" id="A0A158RUE0"/>
<evidence type="ECO:0008006" key="3">
    <source>
        <dbReference type="Google" id="ProtNLM"/>
    </source>
</evidence>
<dbReference type="KEGG" id="bcx:BCA_1773"/>
<evidence type="ECO:0000313" key="1">
    <source>
        <dbReference type="EMBL" id="ACO30975.1"/>
    </source>
</evidence>
<name>A0A158RUE0_BACC3</name>
<organism evidence="1 2">
    <name type="scientific">Bacillus cereus (strain 03BB102)</name>
    <dbReference type="NCBI Taxonomy" id="572264"/>
    <lineage>
        <taxon>Bacteria</taxon>
        <taxon>Bacillati</taxon>
        <taxon>Bacillota</taxon>
        <taxon>Bacilli</taxon>
        <taxon>Bacillales</taxon>
        <taxon>Bacillaceae</taxon>
        <taxon>Bacillus</taxon>
        <taxon>Bacillus cereus group</taxon>
    </lineage>
</organism>
<gene>
    <name evidence="1" type="ordered locus">BCA_1773</name>
</gene>
<sequence>MIEKEKSIINHNDYDLRIGIDYNICVVVVDAFGQAHVYI</sequence>
<accession>A0A158RUE0</accession>
<protein>
    <recommendedName>
        <fullName evidence="3">Cobalamin biosynthesis protein</fullName>
    </recommendedName>
</protein>
<proteinExistence type="predicted"/>